<gene>
    <name evidence="2" type="ORF">CERZMDRAFT_85905</name>
</gene>
<feature type="compositionally biased region" description="Low complexity" evidence="1">
    <location>
        <begin position="80"/>
        <end position="97"/>
    </location>
</feature>
<keyword evidence="3" id="KW-1185">Reference proteome</keyword>
<feature type="compositionally biased region" description="Low complexity" evidence="1">
    <location>
        <begin position="115"/>
        <end position="129"/>
    </location>
</feature>
<feature type="compositionally biased region" description="Polar residues" evidence="1">
    <location>
        <begin position="47"/>
        <end position="58"/>
    </location>
</feature>
<feature type="region of interest" description="Disordered" evidence="1">
    <location>
        <begin position="37"/>
        <end position="158"/>
    </location>
</feature>
<dbReference type="EMBL" id="ML992680">
    <property type="protein sequence ID" value="KAF2210572.1"/>
    <property type="molecule type" value="Genomic_DNA"/>
</dbReference>
<reference evidence="2" key="1">
    <citation type="journal article" date="2020" name="Stud. Mycol.">
        <title>101 Dothideomycetes genomes: a test case for predicting lifestyles and emergence of pathogens.</title>
        <authorList>
            <person name="Haridas S."/>
            <person name="Albert R."/>
            <person name="Binder M."/>
            <person name="Bloem J."/>
            <person name="Labutti K."/>
            <person name="Salamov A."/>
            <person name="Andreopoulos B."/>
            <person name="Baker S."/>
            <person name="Barry K."/>
            <person name="Bills G."/>
            <person name="Bluhm B."/>
            <person name="Cannon C."/>
            <person name="Castanera R."/>
            <person name="Culley D."/>
            <person name="Daum C."/>
            <person name="Ezra D."/>
            <person name="Gonzalez J."/>
            <person name="Henrissat B."/>
            <person name="Kuo A."/>
            <person name="Liang C."/>
            <person name="Lipzen A."/>
            <person name="Lutzoni F."/>
            <person name="Magnuson J."/>
            <person name="Mondo S."/>
            <person name="Nolan M."/>
            <person name="Ohm R."/>
            <person name="Pangilinan J."/>
            <person name="Park H.-J."/>
            <person name="Ramirez L."/>
            <person name="Alfaro M."/>
            <person name="Sun H."/>
            <person name="Tritt A."/>
            <person name="Yoshinaga Y."/>
            <person name="Zwiers L.-H."/>
            <person name="Turgeon B."/>
            <person name="Goodwin S."/>
            <person name="Spatafora J."/>
            <person name="Crous P."/>
            <person name="Grigoriev I."/>
        </authorList>
    </citation>
    <scope>NUCLEOTIDE SEQUENCE</scope>
    <source>
        <strain evidence="2">SCOH1-5</strain>
    </source>
</reference>
<evidence type="ECO:0000256" key="1">
    <source>
        <dbReference type="SAM" id="MobiDB-lite"/>
    </source>
</evidence>
<organism evidence="2 3">
    <name type="scientific">Cercospora zeae-maydis SCOH1-5</name>
    <dbReference type="NCBI Taxonomy" id="717836"/>
    <lineage>
        <taxon>Eukaryota</taxon>
        <taxon>Fungi</taxon>
        <taxon>Dikarya</taxon>
        <taxon>Ascomycota</taxon>
        <taxon>Pezizomycotina</taxon>
        <taxon>Dothideomycetes</taxon>
        <taxon>Dothideomycetidae</taxon>
        <taxon>Mycosphaerellales</taxon>
        <taxon>Mycosphaerellaceae</taxon>
        <taxon>Cercospora</taxon>
    </lineage>
</organism>
<proteinExistence type="predicted"/>
<name>A0A6A6FAX4_9PEZI</name>
<sequence>MAHLHERTLQPLPATSMGLRKVSPLRAVVKQICCHTRKSDPIPTPATPAQSVSTQLRETVSVVPDVISRPSTGDNDDIASTPPQQTEGSSSSQGSSTNELVDNANSDAEVPPQLNGSNNNGFGNNENSNAEVPAPSHGPTHEITNQIEDPGQHEQRPPAPILAIGSVTLTQQSAPSDAMGVVFQDAEMTFTLQAPGEPVKAVTIDSWTLTPSAAPGGVHVFQNAETAFAMHTVSEAAPAPAVNTLAGPPAYAPPAQTPAAVVHNANAILTLNAMTFTASPTADHEVLFNAQTTLTVHMGEATTVESHGISAMMSDGLPRLAVSSVVQEQSQAAIDGVNAATAVSSISTTSQASETANEAPSETPAEVANAIETSTGGSKRVTHPSVICIISVAFACLLL</sequence>
<evidence type="ECO:0000313" key="3">
    <source>
        <dbReference type="Proteomes" id="UP000799539"/>
    </source>
</evidence>
<dbReference type="Proteomes" id="UP000799539">
    <property type="component" value="Unassembled WGS sequence"/>
</dbReference>
<dbReference type="OrthoDB" id="3944128at2759"/>
<protein>
    <submittedName>
        <fullName evidence="2">Uncharacterized protein</fullName>
    </submittedName>
</protein>
<dbReference type="AlphaFoldDB" id="A0A6A6FAX4"/>
<accession>A0A6A6FAX4</accession>
<evidence type="ECO:0000313" key="2">
    <source>
        <dbReference type="EMBL" id="KAF2210572.1"/>
    </source>
</evidence>